<dbReference type="PANTHER" id="PTHR28570:SF3">
    <property type="entry name" value="ASPARTYL AMINOPEPTIDASE"/>
    <property type="match status" value="1"/>
</dbReference>
<evidence type="ECO:0000256" key="10">
    <source>
        <dbReference type="ARBA" id="ARBA00023049"/>
    </source>
</evidence>
<dbReference type="Gene3D" id="2.30.250.10">
    <property type="entry name" value="Aminopeptidase i, Domain 2"/>
    <property type="match status" value="1"/>
</dbReference>
<evidence type="ECO:0000256" key="7">
    <source>
        <dbReference type="ARBA" id="ARBA00022723"/>
    </source>
</evidence>
<reference evidence="12 13" key="1">
    <citation type="journal article" date="2008" name="Nature">
        <title>The genome of Laccaria bicolor provides insights into mycorrhizal symbiosis.</title>
        <authorList>
            <person name="Martin F."/>
            <person name="Aerts A."/>
            <person name="Ahren D."/>
            <person name="Brun A."/>
            <person name="Danchin E.G.J."/>
            <person name="Duchaussoy F."/>
            <person name="Gibon J."/>
            <person name="Kohler A."/>
            <person name="Lindquist E."/>
            <person name="Pereda V."/>
            <person name="Salamov A."/>
            <person name="Shapiro H.J."/>
            <person name="Wuyts J."/>
            <person name="Blaudez D."/>
            <person name="Buee M."/>
            <person name="Brokstein P."/>
            <person name="Canbaeck B."/>
            <person name="Cohen D."/>
            <person name="Courty P.E."/>
            <person name="Coutinho P.M."/>
            <person name="Delaruelle C."/>
            <person name="Detter J.C."/>
            <person name="Deveau A."/>
            <person name="DiFazio S."/>
            <person name="Duplessis S."/>
            <person name="Fraissinet-Tachet L."/>
            <person name="Lucic E."/>
            <person name="Frey-Klett P."/>
            <person name="Fourrey C."/>
            <person name="Feussner I."/>
            <person name="Gay G."/>
            <person name="Grimwood J."/>
            <person name="Hoegger P.J."/>
            <person name="Jain P."/>
            <person name="Kilaru S."/>
            <person name="Labbe J."/>
            <person name="Lin Y.C."/>
            <person name="Legue V."/>
            <person name="Le Tacon F."/>
            <person name="Marmeisse R."/>
            <person name="Melayah D."/>
            <person name="Montanini B."/>
            <person name="Muratet M."/>
            <person name="Nehls U."/>
            <person name="Niculita-Hirzel H."/>
            <person name="Oudot-Le Secq M.P."/>
            <person name="Peter M."/>
            <person name="Quesneville H."/>
            <person name="Rajashekar B."/>
            <person name="Reich M."/>
            <person name="Rouhier N."/>
            <person name="Schmutz J."/>
            <person name="Yin T."/>
            <person name="Chalot M."/>
            <person name="Henrissat B."/>
            <person name="Kuees U."/>
            <person name="Lucas S."/>
            <person name="Van de Peer Y."/>
            <person name="Podila G.K."/>
            <person name="Polle A."/>
            <person name="Pukkila P.J."/>
            <person name="Richardson P.M."/>
            <person name="Rouze P."/>
            <person name="Sanders I.R."/>
            <person name="Stajich J.E."/>
            <person name="Tunlid A."/>
            <person name="Tuskan G."/>
            <person name="Grigoriev I.V."/>
        </authorList>
    </citation>
    <scope>NUCLEOTIDE SEQUENCE [LARGE SCALE GENOMIC DNA]</scope>
    <source>
        <strain evidence="13">S238N-H82 / ATCC MYA-4686</strain>
    </source>
</reference>
<dbReference type="GeneID" id="6072379"/>
<dbReference type="Gene3D" id="3.40.630.10">
    <property type="entry name" value="Zn peptidases"/>
    <property type="match status" value="1"/>
</dbReference>
<dbReference type="SUPFAM" id="SSF101821">
    <property type="entry name" value="Aminopeptidase/glucanase lid domain"/>
    <property type="match status" value="1"/>
</dbReference>
<dbReference type="Pfam" id="PF02127">
    <property type="entry name" value="Peptidase_M18"/>
    <property type="match status" value="1"/>
</dbReference>
<evidence type="ECO:0000256" key="1">
    <source>
        <dbReference type="ARBA" id="ARBA00001335"/>
    </source>
</evidence>
<dbReference type="GO" id="GO:0008270">
    <property type="term" value="F:zinc ion binding"/>
    <property type="evidence" value="ECO:0007669"/>
    <property type="project" value="InterPro"/>
</dbReference>
<keyword evidence="10 11" id="KW-0482">Metalloprotease</keyword>
<accession>B0CY23</accession>
<evidence type="ECO:0000256" key="2">
    <source>
        <dbReference type="ARBA" id="ARBA00001947"/>
    </source>
</evidence>
<dbReference type="FunCoup" id="B0CY23">
    <property type="interactions" value="317"/>
</dbReference>
<dbReference type="Proteomes" id="UP000001194">
    <property type="component" value="Unassembled WGS sequence"/>
</dbReference>
<evidence type="ECO:0000256" key="5">
    <source>
        <dbReference type="ARBA" id="ARBA00022438"/>
    </source>
</evidence>
<dbReference type="FunFam" id="2.30.250.10:FF:000001">
    <property type="entry name" value="Aspartyl aminopeptidase 1"/>
    <property type="match status" value="1"/>
</dbReference>
<keyword evidence="7 11" id="KW-0479">Metal-binding</keyword>
<dbReference type="HOGENOM" id="CLU_019532_2_0_1"/>
<sequence>MLYPSSPEAATRFIKFVNASPTPFHAVHNAALRLEKAGFQKIREKDSWENEVQPGGKYFFTRNQSALVAFTLPQKWKQGTGLSVVATHVDSPNLKIRPISKRSKSAYLQVGVETYGGGIWHSWLDRDLSIAGRVVIAEKTGGFTSKLLKLDRPILRIPTLAIHLDRNINESFKFNQETEFVPILGLIEDHIQDNHHPALLSLLAGELSIAPEEIHDFELSLYDTQPACLGGLNNEFIFSPRMDNLVSSFCAVEAIAEAVQATSLEGNVNCIALFNHEEIGSVSSSGAESSLVPSLLNRLSPTPSTLAQSIANSFLISADMGHALHPNYSSKHEEKHKPIMNRGIVIKTNAKQRYASDAISTFIVKQLVERKGGRVQEFEVRNDMACGSTVGPMLSKIGIRTVDVGNAMLSMHSIRETAGSHDVQNAIDLFSSLFEGFSALDKELSVD</sequence>
<evidence type="ECO:0000313" key="12">
    <source>
        <dbReference type="EMBL" id="EDR12817.1"/>
    </source>
</evidence>
<name>B0CY23_LACBS</name>
<evidence type="ECO:0000256" key="9">
    <source>
        <dbReference type="ARBA" id="ARBA00022833"/>
    </source>
</evidence>
<dbReference type="InterPro" id="IPR001948">
    <property type="entry name" value="Peptidase_M18"/>
</dbReference>
<gene>
    <name evidence="12" type="primary">LbPR_M2</name>
    <name evidence="12" type="ORF">LACBIDRAFT_188577</name>
</gene>
<evidence type="ECO:0000256" key="8">
    <source>
        <dbReference type="ARBA" id="ARBA00022801"/>
    </source>
</evidence>
<proteinExistence type="inferred from homology"/>
<dbReference type="GO" id="GO:0000324">
    <property type="term" value="C:fungal-type vacuole"/>
    <property type="evidence" value="ECO:0007669"/>
    <property type="project" value="TreeGrafter"/>
</dbReference>
<protein>
    <recommendedName>
        <fullName evidence="4">aspartyl aminopeptidase</fullName>
        <ecNumber evidence="4">3.4.11.21</ecNumber>
    </recommendedName>
</protein>
<dbReference type="GO" id="GO:0006508">
    <property type="term" value="P:proteolysis"/>
    <property type="evidence" value="ECO:0007669"/>
    <property type="project" value="UniProtKB-KW"/>
</dbReference>
<evidence type="ECO:0000256" key="4">
    <source>
        <dbReference type="ARBA" id="ARBA00011965"/>
    </source>
</evidence>
<dbReference type="InParanoid" id="B0CY23"/>
<evidence type="ECO:0000256" key="11">
    <source>
        <dbReference type="RuleBase" id="RU004386"/>
    </source>
</evidence>
<dbReference type="GO" id="GO:0008237">
    <property type="term" value="F:metallopeptidase activity"/>
    <property type="evidence" value="ECO:0007669"/>
    <property type="project" value="UniProtKB-KW"/>
</dbReference>
<organism evidence="13">
    <name type="scientific">Laccaria bicolor (strain S238N-H82 / ATCC MYA-4686)</name>
    <name type="common">Bicoloured deceiver</name>
    <name type="synonym">Laccaria laccata var. bicolor</name>
    <dbReference type="NCBI Taxonomy" id="486041"/>
    <lineage>
        <taxon>Eukaryota</taxon>
        <taxon>Fungi</taxon>
        <taxon>Dikarya</taxon>
        <taxon>Basidiomycota</taxon>
        <taxon>Agaricomycotina</taxon>
        <taxon>Agaricomycetes</taxon>
        <taxon>Agaricomycetidae</taxon>
        <taxon>Agaricales</taxon>
        <taxon>Agaricineae</taxon>
        <taxon>Hydnangiaceae</taxon>
        <taxon>Laccaria</taxon>
    </lineage>
</organism>
<keyword evidence="5 11" id="KW-0031">Aminopeptidase</keyword>
<dbReference type="AlphaFoldDB" id="B0CY23"/>
<dbReference type="PRINTS" id="PR00932">
    <property type="entry name" value="AMINO1PTASE"/>
</dbReference>
<keyword evidence="8 11" id="KW-0378">Hydrolase</keyword>
<dbReference type="PANTHER" id="PTHR28570">
    <property type="entry name" value="ASPARTYL AMINOPEPTIDASE"/>
    <property type="match status" value="1"/>
</dbReference>
<dbReference type="GO" id="GO:0004177">
    <property type="term" value="F:aminopeptidase activity"/>
    <property type="evidence" value="ECO:0007669"/>
    <property type="project" value="UniProtKB-KW"/>
</dbReference>
<dbReference type="SUPFAM" id="SSF53187">
    <property type="entry name" value="Zn-dependent exopeptidases"/>
    <property type="match status" value="1"/>
</dbReference>
<keyword evidence="6 11" id="KW-0645">Protease</keyword>
<dbReference type="OrthoDB" id="9880441at2759"/>
<evidence type="ECO:0000256" key="3">
    <source>
        <dbReference type="ARBA" id="ARBA00008290"/>
    </source>
</evidence>
<dbReference type="EMBL" id="DS547094">
    <property type="protein sequence ID" value="EDR12817.1"/>
    <property type="molecule type" value="Genomic_DNA"/>
</dbReference>
<comment type="similarity">
    <text evidence="3 11">Belongs to the peptidase M18 family.</text>
</comment>
<dbReference type="NCBIfam" id="NF002759">
    <property type="entry name" value="PRK02813.1"/>
    <property type="match status" value="1"/>
</dbReference>
<keyword evidence="9 11" id="KW-0862">Zinc</keyword>
<dbReference type="RefSeq" id="XP_001877081.1">
    <property type="nucleotide sequence ID" value="XM_001877046.1"/>
</dbReference>
<dbReference type="EC" id="3.4.11.21" evidence="4"/>
<evidence type="ECO:0000256" key="6">
    <source>
        <dbReference type="ARBA" id="ARBA00022670"/>
    </source>
</evidence>
<keyword evidence="13" id="KW-1185">Reference proteome</keyword>
<dbReference type="KEGG" id="lbc:LACBIDRAFT_188577"/>
<comment type="catalytic activity">
    <reaction evidence="1">
        <text>Release of an N-terminal aspartate or glutamate from a peptide, with a preference for aspartate.</text>
        <dbReference type="EC" id="3.4.11.21"/>
    </reaction>
</comment>
<comment type="cofactor">
    <cofactor evidence="2">
        <name>Zn(2+)</name>
        <dbReference type="ChEBI" id="CHEBI:29105"/>
    </cofactor>
</comment>
<dbReference type="InterPro" id="IPR023358">
    <property type="entry name" value="Peptidase_M18_dom2"/>
</dbReference>
<dbReference type="CDD" id="cd05658">
    <property type="entry name" value="M18_DAP"/>
    <property type="match status" value="1"/>
</dbReference>
<dbReference type="STRING" id="486041.B0CY23"/>
<evidence type="ECO:0000313" key="13">
    <source>
        <dbReference type="Proteomes" id="UP000001194"/>
    </source>
</evidence>